<organism evidence="2 3">
    <name type="scientific">Collybia nuda</name>
    <dbReference type="NCBI Taxonomy" id="64659"/>
    <lineage>
        <taxon>Eukaryota</taxon>
        <taxon>Fungi</taxon>
        <taxon>Dikarya</taxon>
        <taxon>Basidiomycota</taxon>
        <taxon>Agaricomycotina</taxon>
        <taxon>Agaricomycetes</taxon>
        <taxon>Agaricomycetidae</taxon>
        <taxon>Agaricales</taxon>
        <taxon>Tricholomatineae</taxon>
        <taxon>Clitocybaceae</taxon>
        <taxon>Collybia</taxon>
    </lineage>
</organism>
<accession>A0A9P6CMQ2</accession>
<sequence>MKSVEKLACGMVGMYFGCGAITATLSAFHPTDTMPAMLASPFAPKGLKFGRVRL</sequence>
<keyword evidence="1" id="KW-1133">Transmembrane helix</keyword>
<evidence type="ECO:0000313" key="3">
    <source>
        <dbReference type="Proteomes" id="UP000807353"/>
    </source>
</evidence>
<keyword evidence="1" id="KW-0812">Transmembrane</keyword>
<name>A0A9P6CMQ2_9AGAR</name>
<gene>
    <name evidence="2" type="ORF">BDZ94DRAFT_1252617</name>
</gene>
<reference evidence="2" key="1">
    <citation type="submission" date="2020-11" db="EMBL/GenBank/DDBJ databases">
        <authorList>
            <consortium name="DOE Joint Genome Institute"/>
            <person name="Ahrendt S."/>
            <person name="Riley R."/>
            <person name="Andreopoulos W."/>
            <person name="Labutti K."/>
            <person name="Pangilinan J."/>
            <person name="Ruiz-Duenas F.J."/>
            <person name="Barrasa J.M."/>
            <person name="Sanchez-Garcia M."/>
            <person name="Camarero S."/>
            <person name="Miyauchi S."/>
            <person name="Serrano A."/>
            <person name="Linde D."/>
            <person name="Babiker R."/>
            <person name="Drula E."/>
            <person name="Ayuso-Fernandez I."/>
            <person name="Pacheco R."/>
            <person name="Padilla G."/>
            <person name="Ferreira P."/>
            <person name="Barriuso J."/>
            <person name="Kellner H."/>
            <person name="Castanera R."/>
            <person name="Alfaro M."/>
            <person name="Ramirez L."/>
            <person name="Pisabarro A.G."/>
            <person name="Kuo A."/>
            <person name="Tritt A."/>
            <person name="Lipzen A."/>
            <person name="He G."/>
            <person name="Yan M."/>
            <person name="Ng V."/>
            <person name="Cullen D."/>
            <person name="Martin F."/>
            <person name="Rosso M.-N."/>
            <person name="Henrissat B."/>
            <person name="Hibbett D."/>
            <person name="Martinez A.T."/>
            <person name="Grigoriev I.V."/>
        </authorList>
    </citation>
    <scope>NUCLEOTIDE SEQUENCE</scope>
    <source>
        <strain evidence="2">CBS 247.69</strain>
    </source>
</reference>
<dbReference type="Proteomes" id="UP000807353">
    <property type="component" value="Unassembled WGS sequence"/>
</dbReference>
<keyword evidence="3" id="KW-1185">Reference proteome</keyword>
<proteinExistence type="predicted"/>
<feature type="transmembrane region" description="Helical" evidence="1">
    <location>
        <begin position="7"/>
        <end position="28"/>
    </location>
</feature>
<protein>
    <submittedName>
        <fullName evidence="2">Uncharacterized protein</fullName>
    </submittedName>
</protein>
<keyword evidence="1" id="KW-0472">Membrane</keyword>
<dbReference type="EMBL" id="MU150244">
    <property type="protein sequence ID" value="KAF9465938.1"/>
    <property type="molecule type" value="Genomic_DNA"/>
</dbReference>
<evidence type="ECO:0000313" key="2">
    <source>
        <dbReference type="EMBL" id="KAF9465938.1"/>
    </source>
</evidence>
<evidence type="ECO:0000256" key="1">
    <source>
        <dbReference type="SAM" id="Phobius"/>
    </source>
</evidence>
<dbReference type="AlphaFoldDB" id="A0A9P6CMQ2"/>
<comment type="caution">
    <text evidence="2">The sequence shown here is derived from an EMBL/GenBank/DDBJ whole genome shotgun (WGS) entry which is preliminary data.</text>
</comment>